<dbReference type="EMBL" id="PDCK01000040">
    <property type="protein sequence ID" value="PRQ49108.1"/>
    <property type="molecule type" value="Genomic_DNA"/>
</dbReference>
<dbReference type="Proteomes" id="UP000238479">
    <property type="component" value="Chromosome 2"/>
</dbReference>
<dbReference type="EC" id="1.14.14.145" evidence="8"/>
<dbReference type="InterPro" id="IPR001128">
    <property type="entry name" value="Cyt_P450"/>
</dbReference>
<name>A0A2P6RRP5_ROSCH</name>
<dbReference type="SUPFAM" id="SSF48264">
    <property type="entry name" value="Cytochrome P450"/>
    <property type="match status" value="1"/>
</dbReference>
<organism evidence="8 9">
    <name type="scientific">Rosa chinensis</name>
    <name type="common">China rose</name>
    <dbReference type="NCBI Taxonomy" id="74649"/>
    <lineage>
        <taxon>Eukaryota</taxon>
        <taxon>Viridiplantae</taxon>
        <taxon>Streptophyta</taxon>
        <taxon>Embryophyta</taxon>
        <taxon>Tracheophyta</taxon>
        <taxon>Spermatophyta</taxon>
        <taxon>Magnoliopsida</taxon>
        <taxon>eudicotyledons</taxon>
        <taxon>Gunneridae</taxon>
        <taxon>Pentapetalae</taxon>
        <taxon>rosids</taxon>
        <taxon>fabids</taxon>
        <taxon>Rosales</taxon>
        <taxon>Rosaceae</taxon>
        <taxon>Rosoideae</taxon>
        <taxon>Rosoideae incertae sedis</taxon>
        <taxon>Rosa</taxon>
    </lineage>
</organism>
<keyword evidence="3" id="KW-0349">Heme</keyword>
<comment type="caution">
    <text evidence="8">The sequence shown here is derived from an EMBL/GenBank/DDBJ whole genome shotgun (WGS) entry which is preliminary data.</text>
</comment>
<evidence type="ECO:0000256" key="4">
    <source>
        <dbReference type="ARBA" id="ARBA00022723"/>
    </source>
</evidence>
<evidence type="ECO:0000256" key="1">
    <source>
        <dbReference type="ARBA" id="ARBA00001971"/>
    </source>
</evidence>
<comment type="similarity">
    <text evidence="2">Belongs to the cytochrome P450 family.</text>
</comment>
<protein>
    <submittedName>
        <fullName evidence="8">Putative abieta-7,13-dien-18-ol hydroxylase</fullName>
        <ecNumber evidence="8">1.14.14.145</ecNumber>
    </submittedName>
</protein>
<evidence type="ECO:0000313" key="9">
    <source>
        <dbReference type="Proteomes" id="UP000238479"/>
    </source>
</evidence>
<accession>A0A2P6RRP5</accession>
<keyword evidence="5 8" id="KW-0560">Oxidoreductase</keyword>
<evidence type="ECO:0000313" key="8">
    <source>
        <dbReference type="EMBL" id="PRQ49108.1"/>
    </source>
</evidence>
<evidence type="ECO:0000256" key="2">
    <source>
        <dbReference type="ARBA" id="ARBA00010617"/>
    </source>
</evidence>
<keyword evidence="7" id="KW-0503">Monooxygenase</keyword>
<dbReference type="Gene3D" id="1.10.630.10">
    <property type="entry name" value="Cytochrome P450"/>
    <property type="match status" value="1"/>
</dbReference>
<sequence>MRVRTRSFPLILGIKSSSHNMNIILDGAMWSIRYLWQHVLGIVLHDNDKEDILSRFLSKSEKNPEEMNDKYLSEIILNFMISRKDTSANSLLWFFYMLSKNPLT</sequence>
<keyword evidence="4" id="KW-0479">Metal-binding</keyword>
<dbReference type="PANTHER" id="PTHR24296">
    <property type="entry name" value="CYTOCHROME P450"/>
    <property type="match status" value="1"/>
</dbReference>
<dbReference type="InterPro" id="IPR036396">
    <property type="entry name" value="Cyt_P450_sf"/>
</dbReference>
<dbReference type="GO" id="GO:0005506">
    <property type="term" value="F:iron ion binding"/>
    <property type="evidence" value="ECO:0007669"/>
    <property type="project" value="InterPro"/>
</dbReference>
<gene>
    <name evidence="8" type="ORF">RchiOBHm_Chr2g0118241</name>
</gene>
<comment type="cofactor">
    <cofactor evidence="1">
        <name>heme</name>
        <dbReference type="ChEBI" id="CHEBI:30413"/>
    </cofactor>
</comment>
<dbReference type="GO" id="GO:0036204">
    <property type="term" value="F:abieta-7,13-dien-18-ol hydroxylase activity"/>
    <property type="evidence" value="ECO:0007669"/>
    <property type="project" value="UniProtKB-EC"/>
</dbReference>
<dbReference type="Pfam" id="PF00067">
    <property type="entry name" value="p450"/>
    <property type="match status" value="1"/>
</dbReference>
<dbReference type="AlphaFoldDB" id="A0A2P6RRP5"/>
<keyword evidence="9" id="KW-1185">Reference proteome</keyword>
<reference evidence="8 9" key="1">
    <citation type="journal article" date="2018" name="Nat. Genet.">
        <title>The Rosa genome provides new insights in the design of modern roses.</title>
        <authorList>
            <person name="Bendahmane M."/>
        </authorList>
    </citation>
    <scope>NUCLEOTIDE SEQUENCE [LARGE SCALE GENOMIC DNA]</scope>
    <source>
        <strain evidence="9">cv. Old Blush</strain>
    </source>
</reference>
<dbReference type="Gramene" id="PRQ49108">
    <property type="protein sequence ID" value="PRQ49108"/>
    <property type="gene ID" value="RchiOBHm_Chr2g0118241"/>
</dbReference>
<evidence type="ECO:0000256" key="7">
    <source>
        <dbReference type="ARBA" id="ARBA00023033"/>
    </source>
</evidence>
<evidence type="ECO:0000256" key="3">
    <source>
        <dbReference type="ARBA" id="ARBA00022617"/>
    </source>
</evidence>
<proteinExistence type="inferred from homology"/>
<dbReference type="GO" id="GO:0020037">
    <property type="term" value="F:heme binding"/>
    <property type="evidence" value="ECO:0007669"/>
    <property type="project" value="InterPro"/>
</dbReference>
<evidence type="ECO:0000256" key="5">
    <source>
        <dbReference type="ARBA" id="ARBA00023002"/>
    </source>
</evidence>
<keyword evidence="6" id="KW-0408">Iron</keyword>
<evidence type="ECO:0000256" key="6">
    <source>
        <dbReference type="ARBA" id="ARBA00023004"/>
    </source>
</evidence>